<protein>
    <submittedName>
        <fullName evidence="6">DNA-binding transcriptional LysR family regulator</fullName>
    </submittedName>
</protein>
<accession>A0ABV2EK26</accession>
<dbReference type="PROSITE" id="PS50931">
    <property type="entry name" value="HTH_LYSR"/>
    <property type="match status" value="1"/>
</dbReference>
<keyword evidence="4" id="KW-0804">Transcription</keyword>
<dbReference type="Gene3D" id="3.40.190.290">
    <property type="match status" value="1"/>
</dbReference>
<feature type="domain" description="HTH lysR-type" evidence="5">
    <location>
        <begin position="7"/>
        <end position="64"/>
    </location>
</feature>
<evidence type="ECO:0000259" key="5">
    <source>
        <dbReference type="PROSITE" id="PS50931"/>
    </source>
</evidence>
<dbReference type="EMBL" id="JBEPLU010000002">
    <property type="protein sequence ID" value="MET3527401.1"/>
    <property type="molecule type" value="Genomic_DNA"/>
</dbReference>
<dbReference type="Pfam" id="PF03466">
    <property type="entry name" value="LysR_substrate"/>
    <property type="match status" value="1"/>
</dbReference>
<evidence type="ECO:0000313" key="7">
    <source>
        <dbReference type="Proteomes" id="UP001549110"/>
    </source>
</evidence>
<dbReference type="PANTHER" id="PTHR30537">
    <property type="entry name" value="HTH-TYPE TRANSCRIPTIONAL REGULATOR"/>
    <property type="match status" value="1"/>
</dbReference>
<evidence type="ECO:0000256" key="2">
    <source>
        <dbReference type="ARBA" id="ARBA00023015"/>
    </source>
</evidence>
<evidence type="ECO:0000256" key="4">
    <source>
        <dbReference type="ARBA" id="ARBA00023163"/>
    </source>
</evidence>
<evidence type="ECO:0000256" key="1">
    <source>
        <dbReference type="ARBA" id="ARBA00009437"/>
    </source>
</evidence>
<dbReference type="InterPro" id="IPR058163">
    <property type="entry name" value="LysR-type_TF_proteobact-type"/>
</dbReference>
<evidence type="ECO:0000256" key="3">
    <source>
        <dbReference type="ARBA" id="ARBA00023125"/>
    </source>
</evidence>
<name>A0ABV2EK26_9CAUL</name>
<dbReference type="RefSeq" id="WP_331927994.1">
    <property type="nucleotide sequence ID" value="NZ_JBEPLU010000002.1"/>
</dbReference>
<dbReference type="InterPro" id="IPR000847">
    <property type="entry name" value="LysR_HTH_N"/>
</dbReference>
<dbReference type="SUPFAM" id="SSF46785">
    <property type="entry name" value="Winged helix' DNA-binding domain"/>
    <property type="match status" value="1"/>
</dbReference>
<dbReference type="InterPro" id="IPR036390">
    <property type="entry name" value="WH_DNA-bd_sf"/>
</dbReference>
<proteinExistence type="inferred from homology"/>
<organism evidence="6 7">
    <name type="scientific">Phenylobacterium koreense</name>
    <dbReference type="NCBI Taxonomy" id="266125"/>
    <lineage>
        <taxon>Bacteria</taxon>
        <taxon>Pseudomonadati</taxon>
        <taxon>Pseudomonadota</taxon>
        <taxon>Alphaproteobacteria</taxon>
        <taxon>Caulobacterales</taxon>
        <taxon>Caulobacteraceae</taxon>
        <taxon>Phenylobacterium</taxon>
    </lineage>
</organism>
<dbReference type="PANTHER" id="PTHR30537:SF71">
    <property type="entry name" value="TRANSCRIPTIONAL REGULATORY PROTEIN"/>
    <property type="match status" value="1"/>
</dbReference>
<dbReference type="GO" id="GO:0003677">
    <property type="term" value="F:DNA binding"/>
    <property type="evidence" value="ECO:0007669"/>
    <property type="project" value="UniProtKB-KW"/>
</dbReference>
<dbReference type="Gene3D" id="1.10.10.10">
    <property type="entry name" value="Winged helix-like DNA-binding domain superfamily/Winged helix DNA-binding domain"/>
    <property type="match status" value="1"/>
</dbReference>
<sequence>MSRPEINRSTEMEVFVRVVETGGLSAAARALRLTPSAVSKLMTRLEARLGARLLNRSTRKLQLTPEGAGFYARSVQVLADIEEAEREVLAGAAPRGRVRVNSVVDLGRNLLLPLVPGFLAQHPDVTLDIVLTDQVVDLLEERADIAVRVGPLRSSNLTARKLGESRTIVVASPDYLARRGTPTRLEDLAGHHQMDFTFARSVRNWPFRNADGEIVYLPGVGGVQVSDGESLRRLAVEGAGLARLSVFSAAADLEAGRLVPVLEEFHPGDKLEVHAVFLGQGGRLPARVRAVIDYLAANLRLPTWPV</sequence>
<keyword evidence="2" id="KW-0805">Transcription regulation</keyword>
<dbReference type="Pfam" id="PF00126">
    <property type="entry name" value="HTH_1"/>
    <property type="match status" value="1"/>
</dbReference>
<dbReference type="Proteomes" id="UP001549110">
    <property type="component" value="Unassembled WGS sequence"/>
</dbReference>
<dbReference type="SUPFAM" id="SSF53850">
    <property type="entry name" value="Periplasmic binding protein-like II"/>
    <property type="match status" value="1"/>
</dbReference>
<keyword evidence="3 6" id="KW-0238">DNA-binding</keyword>
<dbReference type="InterPro" id="IPR036388">
    <property type="entry name" value="WH-like_DNA-bd_sf"/>
</dbReference>
<evidence type="ECO:0000313" key="6">
    <source>
        <dbReference type="EMBL" id="MET3527401.1"/>
    </source>
</evidence>
<dbReference type="InterPro" id="IPR005119">
    <property type="entry name" value="LysR_subst-bd"/>
</dbReference>
<comment type="similarity">
    <text evidence="1">Belongs to the LysR transcriptional regulatory family.</text>
</comment>
<reference evidence="6 7" key="1">
    <citation type="submission" date="2024-06" db="EMBL/GenBank/DDBJ databases">
        <title>Genomic Encyclopedia of Type Strains, Phase IV (KMG-IV): sequencing the most valuable type-strain genomes for metagenomic binning, comparative biology and taxonomic classification.</title>
        <authorList>
            <person name="Goeker M."/>
        </authorList>
    </citation>
    <scope>NUCLEOTIDE SEQUENCE [LARGE SCALE GENOMIC DNA]</scope>
    <source>
        <strain evidence="6 7">DSM 17809</strain>
    </source>
</reference>
<keyword evidence="7" id="KW-1185">Reference proteome</keyword>
<comment type="caution">
    <text evidence="6">The sequence shown here is derived from an EMBL/GenBank/DDBJ whole genome shotgun (WGS) entry which is preliminary data.</text>
</comment>
<gene>
    <name evidence="6" type="ORF">ABID41_002519</name>
</gene>